<feature type="site" description="Transition state stabilizer" evidence="7">
    <location>
        <position position="21"/>
    </location>
</feature>
<name>A0ABP3GDF2_9ALTE</name>
<dbReference type="RefSeq" id="WP_343841041.1">
    <property type="nucleotide sequence ID" value="NZ_BAAAEI010000002.1"/>
</dbReference>
<comment type="function">
    <text evidence="7">Catalyzes the formation of 4-diphosphocytidyl-2-C-methyl-D-erythritol from CTP and 2-C-methyl-D-erythritol 4-phosphate (MEP).</text>
</comment>
<evidence type="ECO:0000256" key="6">
    <source>
        <dbReference type="ARBA" id="ARBA00023229"/>
    </source>
</evidence>
<dbReference type="NCBIfam" id="TIGR00453">
    <property type="entry name" value="ispD"/>
    <property type="match status" value="1"/>
</dbReference>
<reference evidence="9" key="1">
    <citation type="journal article" date="2019" name="Int. J. Syst. Evol. Microbiol.">
        <title>The Global Catalogue of Microorganisms (GCM) 10K type strain sequencing project: providing services to taxonomists for standard genome sequencing and annotation.</title>
        <authorList>
            <consortium name="The Broad Institute Genomics Platform"/>
            <consortium name="The Broad Institute Genome Sequencing Center for Infectious Disease"/>
            <person name="Wu L."/>
            <person name="Ma J."/>
        </authorList>
    </citation>
    <scope>NUCLEOTIDE SEQUENCE [LARGE SCALE GENOMIC DNA]</scope>
    <source>
        <strain evidence="9">JCM 13378</strain>
    </source>
</reference>
<evidence type="ECO:0000256" key="2">
    <source>
        <dbReference type="ARBA" id="ARBA00004787"/>
    </source>
</evidence>
<dbReference type="PROSITE" id="PS01295">
    <property type="entry name" value="ISPD"/>
    <property type="match status" value="1"/>
</dbReference>
<dbReference type="EC" id="2.7.7.60" evidence="7"/>
<evidence type="ECO:0000313" key="8">
    <source>
        <dbReference type="EMBL" id="GAA0342315.1"/>
    </source>
</evidence>
<comment type="pathway">
    <text evidence="2 7">Isoprenoid biosynthesis; isopentenyl diphosphate biosynthesis via DXP pathway; isopentenyl diphosphate from 1-deoxy-D-xylulose 5-phosphate: step 2/6.</text>
</comment>
<keyword evidence="9" id="KW-1185">Reference proteome</keyword>
<keyword evidence="6 7" id="KW-0414">Isoprene biosynthesis</keyword>
<dbReference type="CDD" id="cd02516">
    <property type="entry name" value="CDP-ME_synthetase"/>
    <property type="match status" value="1"/>
</dbReference>
<comment type="catalytic activity">
    <reaction evidence="1 7">
        <text>2-C-methyl-D-erythritol 4-phosphate + CTP + H(+) = 4-CDP-2-C-methyl-D-erythritol + diphosphate</text>
        <dbReference type="Rhea" id="RHEA:13429"/>
        <dbReference type="ChEBI" id="CHEBI:15378"/>
        <dbReference type="ChEBI" id="CHEBI:33019"/>
        <dbReference type="ChEBI" id="CHEBI:37563"/>
        <dbReference type="ChEBI" id="CHEBI:57823"/>
        <dbReference type="ChEBI" id="CHEBI:58262"/>
        <dbReference type="EC" id="2.7.7.60"/>
    </reaction>
</comment>
<feature type="site" description="Positions MEP for the nucleophilic attack" evidence="7">
    <location>
        <position position="212"/>
    </location>
</feature>
<keyword evidence="4 7" id="KW-0808">Transferase</keyword>
<dbReference type="InterPro" id="IPR018294">
    <property type="entry name" value="ISPD_synthase_CS"/>
</dbReference>
<feature type="site" description="Transition state stabilizer" evidence="7">
    <location>
        <position position="28"/>
    </location>
</feature>
<feature type="site" description="Positions MEP for the nucleophilic attack" evidence="7">
    <location>
        <position position="156"/>
    </location>
</feature>
<proteinExistence type="inferred from homology"/>
<organism evidence="8 9">
    <name type="scientific">Bowmanella denitrificans</name>
    <dbReference type="NCBI Taxonomy" id="366582"/>
    <lineage>
        <taxon>Bacteria</taxon>
        <taxon>Pseudomonadati</taxon>
        <taxon>Pseudomonadota</taxon>
        <taxon>Gammaproteobacteria</taxon>
        <taxon>Alteromonadales</taxon>
        <taxon>Alteromonadaceae</taxon>
        <taxon>Bowmanella</taxon>
    </lineage>
</organism>
<dbReference type="GO" id="GO:0016779">
    <property type="term" value="F:nucleotidyltransferase activity"/>
    <property type="evidence" value="ECO:0007669"/>
    <property type="project" value="UniProtKB-KW"/>
</dbReference>
<comment type="similarity">
    <text evidence="3 7">Belongs to the IspD/TarI cytidylyltransferase family. IspD subfamily.</text>
</comment>
<evidence type="ECO:0000256" key="7">
    <source>
        <dbReference type="HAMAP-Rule" id="MF_00108"/>
    </source>
</evidence>
<dbReference type="Gene3D" id="3.90.550.10">
    <property type="entry name" value="Spore Coat Polysaccharide Biosynthesis Protein SpsA, Chain A"/>
    <property type="match status" value="1"/>
</dbReference>
<comment type="caution">
    <text evidence="8">The sequence shown here is derived from an EMBL/GenBank/DDBJ whole genome shotgun (WGS) entry which is preliminary data.</text>
</comment>
<dbReference type="PANTHER" id="PTHR32125:SF4">
    <property type="entry name" value="2-C-METHYL-D-ERYTHRITOL 4-PHOSPHATE CYTIDYLYLTRANSFERASE, CHLOROPLASTIC"/>
    <property type="match status" value="1"/>
</dbReference>
<evidence type="ECO:0000313" key="9">
    <source>
        <dbReference type="Proteomes" id="UP001501757"/>
    </source>
</evidence>
<dbReference type="SUPFAM" id="SSF53448">
    <property type="entry name" value="Nucleotide-diphospho-sugar transferases"/>
    <property type="match status" value="1"/>
</dbReference>
<accession>A0ABP3GDF2</accession>
<dbReference type="InterPro" id="IPR034683">
    <property type="entry name" value="IspD/TarI"/>
</dbReference>
<sequence>MTPPSAQHFTAVVPAAGVGKRMRADIPKQYLPLLGKTMLEQTLENLIAHPQISRVVLALHPEDPYFADLPIASQPWLTKVNGGEERADSVLAGLAAIQDEEWVLVHDAARPCLPHQDLDKLLALAGGAVGGILACPVRDTMKLADEHNRVNTSLDRSRMWHALTPQFFPLALLKDSLQQALNANVAITDEASAIEWIGGTVQLVEGNACNIKVTQPVDLMLAEFYLNKLLHNGRSSI</sequence>
<evidence type="ECO:0000256" key="3">
    <source>
        <dbReference type="ARBA" id="ARBA00009789"/>
    </source>
</evidence>
<dbReference type="HAMAP" id="MF_00108">
    <property type="entry name" value="IspD"/>
    <property type="match status" value="1"/>
</dbReference>
<protein>
    <recommendedName>
        <fullName evidence="7">2-C-methyl-D-erythritol 4-phosphate cytidylyltransferase</fullName>
        <ecNumber evidence="7">2.7.7.60</ecNumber>
    </recommendedName>
    <alternativeName>
        <fullName evidence="7">4-diphosphocytidyl-2C-methyl-D-erythritol synthase</fullName>
    </alternativeName>
    <alternativeName>
        <fullName evidence="7">MEP cytidylyltransferase</fullName>
        <shortName evidence="7">MCT</shortName>
    </alternativeName>
</protein>
<evidence type="ECO:0000256" key="5">
    <source>
        <dbReference type="ARBA" id="ARBA00022695"/>
    </source>
</evidence>
<dbReference type="InterPro" id="IPR050088">
    <property type="entry name" value="IspD/TarI_cytidylyltransf_bact"/>
</dbReference>
<evidence type="ECO:0000256" key="1">
    <source>
        <dbReference type="ARBA" id="ARBA00001282"/>
    </source>
</evidence>
<dbReference type="Pfam" id="PF01128">
    <property type="entry name" value="IspD"/>
    <property type="match status" value="1"/>
</dbReference>
<evidence type="ECO:0000256" key="4">
    <source>
        <dbReference type="ARBA" id="ARBA00022679"/>
    </source>
</evidence>
<dbReference type="PANTHER" id="PTHR32125">
    <property type="entry name" value="2-C-METHYL-D-ERYTHRITOL 4-PHOSPHATE CYTIDYLYLTRANSFERASE, CHLOROPLASTIC"/>
    <property type="match status" value="1"/>
</dbReference>
<dbReference type="Proteomes" id="UP001501757">
    <property type="component" value="Unassembled WGS sequence"/>
</dbReference>
<dbReference type="EMBL" id="BAAAEI010000002">
    <property type="protein sequence ID" value="GAA0342315.1"/>
    <property type="molecule type" value="Genomic_DNA"/>
</dbReference>
<dbReference type="InterPro" id="IPR029044">
    <property type="entry name" value="Nucleotide-diphossugar_trans"/>
</dbReference>
<gene>
    <name evidence="7 8" type="primary">ispD</name>
    <name evidence="8" type="ORF">GCM10009092_03610</name>
</gene>
<dbReference type="InterPro" id="IPR001228">
    <property type="entry name" value="IspD"/>
</dbReference>
<keyword evidence="5 7" id="KW-0548">Nucleotidyltransferase</keyword>